<reference evidence="3" key="1">
    <citation type="submission" date="2010-06" db="EMBL/GenBank/DDBJ databases">
        <authorList>
            <person name="Jiang H."/>
            <person name="Abraham K."/>
            <person name="Ali S."/>
            <person name="Alsbrooks S.L."/>
            <person name="Anim B.N."/>
            <person name="Anosike U.S."/>
            <person name="Attaway T."/>
            <person name="Bandaranaike D.P."/>
            <person name="Battles P.K."/>
            <person name="Bell S.N."/>
            <person name="Bell A.V."/>
            <person name="Beltran B."/>
            <person name="Bickham C."/>
            <person name="Bustamante Y."/>
            <person name="Caleb T."/>
            <person name="Canada A."/>
            <person name="Cardenas V."/>
            <person name="Carter K."/>
            <person name="Chacko J."/>
            <person name="Chandrabose M.N."/>
            <person name="Chavez D."/>
            <person name="Chavez A."/>
            <person name="Chen L."/>
            <person name="Chu H.-S."/>
            <person name="Claassen K.J."/>
            <person name="Cockrell R."/>
            <person name="Collins M."/>
            <person name="Cooper J.A."/>
            <person name="Cree A."/>
            <person name="Curry S.M."/>
            <person name="Da Y."/>
            <person name="Dao M.D."/>
            <person name="Das B."/>
            <person name="Davila M.-L."/>
            <person name="Davy-Carroll L."/>
            <person name="Denson S."/>
            <person name="Dinh H."/>
            <person name="Ebong V.E."/>
            <person name="Edwards J.R."/>
            <person name="Egan A."/>
            <person name="El-Daye J."/>
            <person name="Escobedo L."/>
            <person name="Fernandez S."/>
            <person name="Fernando P.R."/>
            <person name="Flagg N."/>
            <person name="Forbes L.D."/>
            <person name="Fowler R.G."/>
            <person name="Fu Q."/>
            <person name="Gabisi R.A."/>
            <person name="Ganer J."/>
            <person name="Garbino Pronczuk A."/>
            <person name="Garcia R.M."/>
            <person name="Garner T."/>
            <person name="Garrett T.E."/>
            <person name="Gonzalez D.A."/>
            <person name="Hamid H."/>
            <person name="Hawkins E.S."/>
            <person name="Hirani K."/>
            <person name="Hogues M.E."/>
            <person name="Hollins B."/>
            <person name="Hsiao C.-H."/>
            <person name="Jabil R."/>
            <person name="James M.L."/>
            <person name="Jhangiani S.N."/>
            <person name="Johnson B."/>
            <person name="Johnson Q."/>
            <person name="Joshi V."/>
            <person name="Kalu J.B."/>
            <person name="Kam C."/>
            <person name="Kashfia A."/>
            <person name="Keebler J."/>
            <person name="Kisamo H."/>
            <person name="Kovar C.L."/>
            <person name="Lago L.A."/>
            <person name="Lai C.-Y."/>
            <person name="Laidlaw J."/>
            <person name="Lara F."/>
            <person name="Le T.-K."/>
            <person name="Lee S.L."/>
            <person name="Legall F.H."/>
            <person name="Lemon S.J."/>
            <person name="Lewis L.R."/>
            <person name="Li B."/>
            <person name="Liu Y."/>
            <person name="Liu Y.-S."/>
            <person name="Lopez J."/>
            <person name="Lozado R.J."/>
            <person name="Lu J."/>
            <person name="Madu R.C."/>
            <person name="Maheshwari M."/>
            <person name="Maheshwari R."/>
            <person name="Malloy K."/>
            <person name="Martinez E."/>
            <person name="Mathew T."/>
            <person name="Mercado I.C."/>
            <person name="Mercado C."/>
            <person name="Meyer B."/>
            <person name="Montgomery K."/>
            <person name="Morgan M.B."/>
            <person name="Munidasa M."/>
            <person name="Nazareth L.V."/>
            <person name="Nelson J."/>
            <person name="Ng B.M."/>
            <person name="Nguyen N.B."/>
            <person name="Nguyen P.Q."/>
            <person name="Nguyen T."/>
            <person name="Obregon M."/>
            <person name="Okwuonu G.O."/>
            <person name="Onwere C.G."/>
            <person name="Orozco G."/>
            <person name="Parra A."/>
            <person name="Patel S."/>
            <person name="Patil S."/>
            <person name="Perez A."/>
            <person name="Perez Y."/>
            <person name="Pham C."/>
            <person name="Primus E.L."/>
            <person name="Pu L.-L."/>
            <person name="Puazo M."/>
            <person name="Qin X."/>
            <person name="Quiroz J.B."/>
            <person name="Reese J."/>
            <person name="Richards S."/>
            <person name="Rives C.M."/>
            <person name="Robberts R."/>
            <person name="Ruiz S.J."/>
            <person name="Ruiz M.J."/>
            <person name="Santibanez J."/>
            <person name="Schneider B.W."/>
            <person name="Sisson I."/>
            <person name="Smith M."/>
            <person name="Sodergren E."/>
            <person name="Song X.-Z."/>
            <person name="Song B.B."/>
            <person name="Summersgill H."/>
            <person name="Thelus R."/>
            <person name="Thornton R.D."/>
            <person name="Trejos Z.Y."/>
            <person name="Usmani K."/>
            <person name="Vattathil S."/>
            <person name="Villasana D."/>
            <person name="Walker D.L."/>
            <person name="Wang S."/>
            <person name="Wang K."/>
            <person name="White C.S."/>
            <person name="Williams A.C."/>
            <person name="Williamson J."/>
            <person name="Wilson K."/>
            <person name="Woghiren I.O."/>
            <person name="Woodworth J.R."/>
            <person name="Worley K.C."/>
            <person name="Wright R.A."/>
            <person name="Wu W."/>
            <person name="Young L."/>
            <person name="Zhang L."/>
            <person name="Zhang J."/>
            <person name="Zhu Y."/>
            <person name="Muzny D.M."/>
            <person name="Weinstock G."/>
            <person name="Gibbs R.A."/>
        </authorList>
    </citation>
    <scope>NUCLEOTIDE SEQUENCE [LARGE SCALE GENOMIC DNA]</scope>
    <source>
        <strain evidence="3">LSR1</strain>
    </source>
</reference>
<dbReference type="PANTHER" id="PTHR45749">
    <property type="match status" value="1"/>
</dbReference>
<feature type="domain" description="DUF4371" evidence="1">
    <location>
        <begin position="14"/>
        <end position="186"/>
    </location>
</feature>
<dbReference type="Pfam" id="PF14291">
    <property type="entry name" value="DUF4371"/>
    <property type="match status" value="1"/>
</dbReference>
<dbReference type="EnsemblMetazoa" id="XM_008180450.1">
    <property type="protein sequence ID" value="XP_008178672.1"/>
    <property type="gene ID" value="LOC103307939"/>
</dbReference>
<reference evidence="2" key="2">
    <citation type="submission" date="2022-06" db="UniProtKB">
        <authorList>
            <consortium name="EnsemblMetazoa"/>
        </authorList>
    </citation>
    <scope>IDENTIFICATION</scope>
</reference>
<organism evidence="2 3">
    <name type="scientific">Acyrthosiphon pisum</name>
    <name type="common">Pea aphid</name>
    <dbReference type="NCBI Taxonomy" id="7029"/>
    <lineage>
        <taxon>Eukaryota</taxon>
        <taxon>Metazoa</taxon>
        <taxon>Ecdysozoa</taxon>
        <taxon>Arthropoda</taxon>
        <taxon>Hexapoda</taxon>
        <taxon>Insecta</taxon>
        <taxon>Pterygota</taxon>
        <taxon>Neoptera</taxon>
        <taxon>Paraneoptera</taxon>
        <taxon>Hemiptera</taxon>
        <taxon>Sternorrhyncha</taxon>
        <taxon>Aphidomorpha</taxon>
        <taxon>Aphidoidea</taxon>
        <taxon>Aphididae</taxon>
        <taxon>Macrosiphini</taxon>
        <taxon>Acyrthosiphon</taxon>
    </lineage>
</organism>
<dbReference type="KEGG" id="api:103307939"/>
<dbReference type="GeneID" id="103307939"/>
<protein>
    <recommendedName>
        <fullName evidence="1">DUF4371 domain-containing protein</fullName>
    </recommendedName>
</protein>
<name>A0A8R1WXT7_ACYPI</name>
<keyword evidence="3" id="KW-1185">Reference proteome</keyword>
<dbReference type="PANTHER" id="PTHR45749:SF37">
    <property type="entry name" value="OS05G0311600 PROTEIN"/>
    <property type="match status" value="1"/>
</dbReference>
<dbReference type="Proteomes" id="UP000007819">
    <property type="component" value="Chromosome X"/>
</dbReference>
<dbReference type="InterPro" id="IPR012337">
    <property type="entry name" value="RNaseH-like_sf"/>
</dbReference>
<dbReference type="OrthoDB" id="6613683at2759"/>
<sequence>MISADHARLISENRRYMKSIILSVRMLAIQGSAFRGHRENEESLNRGNFIDVMNLIASFDDTVYKKLNGPKNARYLHHSIQTEVVHIMANKMVLNKISYEINFVSCFSIMADETKDITNTEQLSIVIRYYYQDEIKERFLGFTPLKKLDANSLFLHIKNLLCNCKIDINKCVAQTYDGANVMKGHISDVQALFRKEVPYAHYIHCNNHRLNLVLVDVAKNVEEADKFFSLLQDIYVFMSGSTIHNQFIELQKKSWEIALKSVLDIDLLLLNNIVLEKTDRSSEAVGLLIHIVSKYLQDVNADISRAIILIQATKDSFDNRRNYEISHHNLYEEVEKKAISLNRMISEIDKRFMANEYFLSGITALYPESTHF</sequence>
<evidence type="ECO:0000313" key="3">
    <source>
        <dbReference type="Proteomes" id="UP000007819"/>
    </source>
</evidence>
<dbReference type="RefSeq" id="XP_008178672.1">
    <property type="nucleotide sequence ID" value="XM_008180450.1"/>
</dbReference>
<dbReference type="InterPro" id="IPR025398">
    <property type="entry name" value="DUF4371"/>
</dbReference>
<evidence type="ECO:0000313" key="2">
    <source>
        <dbReference type="EnsemblMetazoa" id="XP_008178672.1"/>
    </source>
</evidence>
<accession>A0A8R1WXT7</accession>
<proteinExistence type="predicted"/>
<dbReference type="AlphaFoldDB" id="A0A8R1WXT7"/>
<dbReference type="SUPFAM" id="SSF53098">
    <property type="entry name" value="Ribonuclease H-like"/>
    <property type="match status" value="1"/>
</dbReference>
<evidence type="ECO:0000259" key="1">
    <source>
        <dbReference type="Pfam" id="PF14291"/>
    </source>
</evidence>